<feature type="transmembrane region" description="Helical" evidence="9">
    <location>
        <begin position="371"/>
        <end position="395"/>
    </location>
</feature>
<feature type="transmembrane region" description="Helical" evidence="9">
    <location>
        <begin position="104"/>
        <end position="125"/>
    </location>
</feature>
<dbReference type="InterPro" id="IPR005828">
    <property type="entry name" value="MFS_sugar_transport-like"/>
</dbReference>
<comment type="subcellular location">
    <subcellularLocation>
        <location evidence="1">Cell membrane</location>
        <topology evidence="1">Multi-pass membrane protein</topology>
    </subcellularLocation>
</comment>
<dbReference type="SUPFAM" id="SSF103473">
    <property type="entry name" value="MFS general substrate transporter"/>
    <property type="match status" value="1"/>
</dbReference>
<dbReference type="NCBIfam" id="TIGR00879">
    <property type="entry name" value="SP"/>
    <property type="match status" value="1"/>
</dbReference>
<dbReference type="InterPro" id="IPR005829">
    <property type="entry name" value="Sugar_transporter_CS"/>
</dbReference>
<feature type="transmembrane region" description="Helical" evidence="9">
    <location>
        <begin position="46"/>
        <end position="65"/>
    </location>
</feature>
<dbReference type="InterPro" id="IPR050549">
    <property type="entry name" value="MFS_Trehalose_Transporter"/>
</dbReference>
<dbReference type="PROSITE" id="PS00216">
    <property type="entry name" value="SUGAR_TRANSPORT_1"/>
    <property type="match status" value="1"/>
</dbReference>
<feature type="transmembrane region" description="Helical" evidence="9">
    <location>
        <begin position="131"/>
        <end position="149"/>
    </location>
</feature>
<name>A0AAV2PMU6_MEGNR</name>
<feature type="transmembrane region" description="Helical" evidence="9">
    <location>
        <begin position="308"/>
        <end position="333"/>
    </location>
</feature>
<dbReference type="InterPro" id="IPR020846">
    <property type="entry name" value="MFS_dom"/>
</dbReference>
<evidence type="ECO:0000256" key="8">
    <source>
        <dbReference type="RuleBase" id="RU003346"/>
    </source>
</evidence>
<dbReference type="PANTHER" id="PTHR48021">
    <property type="match status" value="1"/>
</dbReference>
<dbReference type="EMBL" id="CAXKWB010000342">
    <property type="protein sequence ID" value="CAL4060372.1"/>
    <property type="molecule type" value="Genomic_DNA"/>
</dbReference>
<keyword evidence="7 9" id="KW-0472">Membrane</keyword>
<dbReference type="Proteomes" id="UP001497623">
    <property type="component" value="Unassembled WGS sequence"/>
</dbReference>
<evidence type="ECO:0000256" key="2">
    <source>
        <dbReference type="ARBA" id="ARBA00022448"/>
    </source>
</evidence>
<gene>
    <name evidence="11" type="ORF">MNOR_LOCUS1300</name>
</gene>
<dbReference type="PROSITE" id="PS50850">
    <property type="entry name" value="MFS"/>
    <property type="match status" value="1"/>
</dbReference>
<dbReference type="Pfam" id="PF00083">
    <property type="entry name" value="Sugar_tr"/>
    <property type="match status" value="1"/>
</dbReference>
<dbReference type="AlphaFoldDB" id="A0AAV2PMU6"/>
<reference evidence="11 12" key="1">
    <citation type="submission" date="2024-05" db="EMBL/GenBank/DDBJ databases">
        <authorList>
            <person name="Wallberg A."/>
        </authorList>
    </citation>
    <scope>NUCLEOTIDE SEQUENCE [LARGE SCALE GENOMIC DNA]</scope>
</reference>
<proteinExistence type="inferred from homology"/>
<feature type="transmembrane region" description="Helical" evidence="9">
    <location>
        <begin position="249"/>
        <end position="270"/>
    </location>
</feature>
<keyword evidence="4" id="KW-0762">Sugar transport</keyword>
<dbReference type="FunFam" id="1.20.1250.20:FF:000218">
    <property type="entry name" value="facilitated trehalose transporter Tret1"/>
    <property type="match status" value="1"/>
</dbReference>
<dbReference type="PRINTS" id="PR00171">
    <property type="entry name" value="SUGRTRNSPORT"/>
</dbReference>
<feature type="transmembrane region" description="Helical" evidence="9">
    <location>
        <begin position="20"/>
        <end position="39"/>
    </location>
</feature>
<protein>
    <recommendedName>
        <fullName evidence="10">Major facilitator superfamily (MFS) profile domain-containing protein</fullName>
    </recommendedName>
</protein>
<feature type="non-terminal residue" evidence="11">
    <location>
        <position position="1"/>
    </location>
</feature>
<keyword evidence="5 9" id="KW-0812">Transmembrane</keyword>
<evidence type="ECO:0000256" key="5">
    <source>
        <dbReference type="ARBA" id="ARBA00022692"/>
    </source>
</evidence>
<dbReference type="PROSITE" id="PS00217">
    <property type="entry name" value="SUGAR_TRANSPORT_2"/>
    <property type="match status" value="1"/>
</dbReference>
<keyword evidence="6 9" id="KW-1133">Transmembrane helix</keyword>
<evidence type="ECO:0000313" key="11">
    <source>
        <dbReference type="EMBL" id="CAL4060372.1"/>
    </source>
</evidence>
<dbReference type="InterPro" id="IPR003663">
    <property type="entry name" value="Sugar/inositol_transpt"/>
</dbReference>
<feature type="transmembrane region" description="Helical" evidence="9">
    <location>
        <begin position="71"/>
        <end position="92"/>
    </location>
</feature>
<evidence type="ECO:0000256" key="7">
    <source>
        <dbReference type="ARBA" id="ARBA00023136"/>
    </source>
</evidence>
<feature type="transmembrane region" description="Helical" evidence="9">
    <location>
        <begin position="210"/>
        <end position="243"/>
    </location>
</feature>
<evidence type="ECO:0000256" key="4">
    <source>
        <dbReference type="ARBA" id="ARBA00022597"/>
    </source>
</evidence>
<evidence type="ECO:0000259" key="10">
    <source>
        <dbReference type="PROSITE" id="PS50850"/>
    </source>
</evidence>
<evidence type="ECO:0000256" key="3">
    <source>
        <dbReference type="ARBA" id="ARBA00022475"/>
    </source>
</evidence>
<feature type="domain" description="Major facilitator superfamily (MFS) profile" evidence="10">
    <location>
        <begin position="1"/>
        <end position="399"/>
    </location>
</feature>
<dbReference type="Gene3D" id="1.20.1250.20">
    <property type="entry name" value="MFS general substrate transporter like domains"/>
    <property type="match status" value="1"/>
</dbReference>
<evidence type="ECO:0000256" key="6">
    <source>
        <dbReference type="ARBA" id="ARBA00022989"/>
    </source>
</evidence>
<accession>A0AAV2PMU6</accession>
<sequence>GYNSTSESQLYITEEGASWLGSLLLLGACLGAFGSNWIMILGRRRAVLASALPRILGWILIAAANSVPMMYAGRFLCGLSLGVVTAAAPVYVSEISHSSVRGMLSCVVQLGVNSGIFLTALVGTFLAWRGLAIFGILSAIMYFLPTLFIPDSPVWLVKWGREKEARTALRQLRGTEYCVENDLQNIITNNSEQKGRTVSWIELFTQRSSLYPLSVAVLVTFVNRFSGYNAIIAYCTIFISQAVPSVSSYWAATGVTLMQVFSTLLAAVLVDRLGRRFLLLSSTAAMALSLITIAIVDTATEKGAGGSWISVLATVAYVSAYSVGVGPLTWVLLGELFPLASRDKAGATISILNWGAAFLVTKTYFRLEAIAGVSGTCLLYGAVCILGLIIMYFIVPETKGRTLTEIEAYFTYTNLQWNTDDPKKDLALFSILDSEITNSESYSTFQ</sequence>
<comment type="caution">
    <text evidence="11">The sequence shown here is derived from an EMBL/GenBank/DDBJ whole genome shotgun (WGS) entry which is preliminary data.</text>
</comment>
<feature type="transmembrane region" description="Helical" evidence="9">
    <location>
        <begin position="277"/>
        <end position="296"/>
    </location>
</feature>
<keyword evidence="3" id="KW-1003">Cell membrane</keyword>
<keyword evidence="2 8" id="KW-0813">Transport</keyword>
<feature type="transmembrane region" description="Helical" evidence="9">
    <location>
        <begin position="345"/>
        <end position="365"/>
    </location>
</feature>
<dbReference type="InterPro" id="IPR036259">
    <property type="entry name" value="MFS_trans_sf"/>
</dbReference>
<evidence type="ECO:0000256" key="9">
    <source>
        <dbReference type="SAM" id="Phobius"/>
    </source>
</evidence>
<dbReference type="GO" id="GO:0022857">
    <property type="term" value="F:transmembrane transporter activity"/>
    <property type="evidence" value="ECO:0007669"/>
    <property type="project" value="InterPro"/>
</dbReference>
<keyword evidence="12" id="KW-1185">Reference proteome</keyword>
<organism evidence="11 12">
    <name type="scientific">Meganyctiphanes norvegica</name>
    <name type="common">Northern krill</name>
    <name type="synonym">Thysanopoda norvegica</name>
    <dbReference type="NCBI Taxonomy" id="48144"/>
    <lineage>
        <taxon>Eukaryota</taxon>
        <taxon>Metazoa</taxon>
        <taxon>Ecdysozoa</taxon>
        <taxon>Arthropoda</taxon>
        <taxon>Crustacea</taxon>
        <taxon>Multicrustacea</taxon>
        <taxon>Malacostraca</taxon>
        <taxon>Eumalacostraca</taxon>
        <taxon>Eucarida</taxon>
        <taxon>Euphausiacea</taxon>
        <taxon>Euphausiidae</taxon>
        <taxon>Meganyctiphanes</taxon>
    </lineage>
</organism>
<evidence type="ECO:0000313" key="12">
    <source>
        <dbReference type="Proteomes" id="UP001497623"/>
    </source>
</evidence>
<evidence type="ECO:0000256" key="1">
    <source>
        <dbReference type="ARBA" id="ARBA00004651"/>
    </source>
</evidence>
<dbReference type="PANTHER" id="PTHR48021:SF1">
    <property type="entry name" value="GH07001P-RELATED"/>
    <property type="match status" value="1"/>
</dbReference>
<comment type="similarity">
    <text evidence="8">Belongs to the major facilitator superfamily. Sugar transporter (TC 2.A.1.1) family.</text>
</comment>
<dbReference type="GO" id="GO:0005886">
    <property type="term" value="C:plasma membrane"/>
    <property type="evidence" value="ECO:0007669"/>
    <property type="project" value="UniProtKB-SubCell"/>
</dbReference>